<reference evidence="1 2" key="1">
    <citation type="journal article" date="2015" name="Genome Announc.">
        <title>Complete Genome Sequences of Nine Phages Capable of Infecting Paenibacillus larvae, the Causative Agent of American Foulbrood Disease in Honeybees.</title>
        <authorList>
            <person name="Tsourkas P.K."/>
            <person name="Yost D.G."/>
            <person name="Krohn A."/>
            <person name="LeBlanc L."/>
            <person name="Zhang A."/>
            <person name="Stamereilers C."/>
            <person name="Amy P.S."/>
        </authorList>
    </citation>
    <scope>NUCLEOTIDE SEQUENCE [LARGE SCALE GENOMIC DNA]</scope>
</reference>
<organism evidence="1 2">
    <name type="scientific">Paenibacillus phage Vegas</name>
    <dbReference type="NCBI Taxonomy" id="1636261"/>
    <lineage>
        <taxon>Viruses</taxon>
        <taxon>Duplodnaviria</taxon>
        <taxon>Heunggongvirae</taxon>
        <taxon>Uroviricota</taxon>
        <taxon>Caudoviricetes</taxon>
        <taxon>Gochnauervirinae</taxon>
        <taxon>Vegasvirus</taxon>
        <taxon>Vegasvirus vegas</taxon>
    </lineage>
</organism>
<protein>
    <submittedName>
        <fullName evidence="1">Uncharacterized protein</fullName>
    </submittedName>
</protein>
<gene>
    <name evidence="1" type="ORF">VEGAS_85</name>
</gene>
<keyword evidence="2" id="KW-1185">Reference proteome</keyword>
<dbReference type="GeneID" id="26623407"/>
<dbReference type="RefSeq" id="YP_009196184.1">
    <property type="nucleotide sequence ID" value="NC_028767.1"/>
</dbReference>
<proteinExistence type="predicted"/>
<accession>A0A0K2CYT0</accession>
<evidence type="ECO:0000313" key="1">
    <source>
        <dbReference type="EMBL" id="ALA12729.1"/>
    </source>
</evidence>
<dbReference type="KEGG" id="vg:26623407"/>
<dbReference type="EMBL" id="KT361654">
    <property type="protein sequence ID" value="ALA12729.1"/>
    <property type="molecule type" value="Genomic_DNA"/>
</dbReference>
<sequence>MEHLIKGMRKTMAELNAWQDANPDVPEVVVQAIDHYYMEMCRAIEEAQKPPFEIGDEVELISSSYEDGGHFSGDTGMVIDVKSAELPGGHMEHDIRVDWDNGAEECWMGAEDFCKR</sequence>
<name>A0A0K2CYT0_9CAUD</name>
<dbReference type="Proteomes" id="UP000201675">
    <property type="component" value="Segment"/>
</dbReference>
<evidence type="ECO:0000313" key="2">
    <source>
        <dbReference type="Proteomes" id="UP000201675"/>
    </source>
</evidence>